<dbReference type="PROSITE" id="PS51186">
    <property type="entry name" value="GNAT"/>
    <property type="match status" value="1"/>
</dbReference>
<dbReference type="RefSeq" id="WP_146884702.1">
    <property type="nucleotide sequence ID" value="NZ_BJXB01000010.1"/>
</dbReference>
<sequence length="284" mass="32425">MKQAAPADALHIAALMNQSRKGWDAFVPVKPEEVEYNLKSEEAEIFLHGQEALLEVYHHENADRVICVYPYRHPEAPETLEDDLLVFAKELCASRGLPLEMGLPHTREREAERLRQHGLSYTRTFYRMVLEGEALAKIQPPVLQTGQGFRRITPLELTEMHNDAFQNHFGFYPMGVQQVENWFGEHDFHPDDAQALCVNGKPVAFFAISKQDDGGHVYLLGTLQESQKQGYGGLTLRQGCALLKARGVEKVNLAVDAENSHALEFYRRVGFEERFQNLRYRWSG</sequence>
<dbReference type="Pfam" id="PF00583">
    <property type="entry name" value="Acetyltransf_1"/>
    <property type="match status" value="1"/>
</dbReference>
<dbReference type="OrthoDB" id="45853at2"/>
<dbReference type="GO" id="GO:0016747">
    <property type="term" value="F:acyltransferase activity, transferring groups other than amino-acyl groups"/>
    <property type="evidence" value="ECO:0007669"/>
    <property type="project" value="InterPro"/>
</dbReference>
<evidence type="ECO:0000313" key="4">
    <source>
        <dbReference type="EMBL" id="GEM46885.1"/>
    </source>
</evidence>
<dbReference type="PANTHER" id="PTHR43420">
    <property type="entry name" value="ACETYLTRANSFERASE"/>
    <property type="match status" value="1"/>
</dbReference>
<keyword evidence="5" id="KW-1185">Reference proteome</keyword>
<gene>
    <name evidence="4" type="ORF">DC3_25200</name>
</gene>
<evidence type="ECO:0000259" key="3">
    <source>
        <dbReference type="PROSITE" id="PS51186"/>
    </source>
</evidence>
<reference evidence="4 5" key="1">
    <citation type="submission" date="2019-07" db="EMBL/GenBank/DDBJ databases">
        <title>Whole genome shotgun sequence of Deinococcus cellulosilyticus NBRC 106333.</title>
        <authorList>
            <person name="Hosoyama A."/>
            <person name="Uohara A."/>
            <person name="Ohji S."/>
            <person name="Ichikawa N."/>
        </authorList>
    </citation>
    <scope>NUCLEOTIDE SEQUENCE [LARGE SCALE GENOMIC DNA]</scope>
    <source>
        <strain evidence="4 5">NBRC 106333</strain>
    </source>
</reference>
<evidence type="ECO:0000256" key="2">
    <source>
        <dbReference type="ARBA" id="ARBA00023315"/>
    </source>
</evidence>
<dbReference type="EMBL" id="BJXB01000010">
    <property type="protein sequence ID" value="GEM46885.1"/>
    <property type="molecule type" value="Genomic_DNA"/>
</dbReference>
<dbReference type="InterPro" id="IPR000182">
    <property type="entry name" value="GNAT_dom"/>
</dbReference>
<dbReference type="AlphaFoldDB" id="A0A511N1Z9"/>
<dbReference type="InterPro" id="IPR016181">
    <property type="entry name" value="Acyl_CoA_acyltransferase"/>
</dbReference>
<organism evidence="4 5">
    <name type="scientific">Deinococcus cellulosilyticus (strain DSM 18568 / NBRC 106333 / KACC 11606 / 5516J-15)</name>
    <dbReference type="NCBI Taxonomy" id="1223518"/>
    <lineage>
        <taxon>Bacteria</taxon>
        <taxon>Thermotogati</taxon>
        <taxon>Deinococcota</taxon>
        <taxon>Deinococci</taxon>
        <taxon>Deinococcales</taxon>
        <taxon>Deinococcaceae</taxon>
        <taxon>Deinococcus</taxon>
    </lineage>
</organism>
<protein>
    <recommendedName>
        <fullName evidence="3">N-acetyltransferase domain-containing protein</fullName>
    </recommendedName>
</protein>
<keyword evidence="1" id="KW-0808">Transferase</keyword>
<dbReference type="Proteomes" id="UP000321306">
    <property type="component" value="Unassembled WGS sequence"/>
</dbReference>
<evidence type="ECO:0000256" key="1">
    <source>
        <dbReference type="ARBA" id="ARBA00022679"/>
    </source>
</evidence>
<keyword evidence="2" id="KW-0012">Acyltransferase</keyword>
<evidence type="ECO:0000313" key="5">
    <source>
        <dbReference type="Proteomes" id="UP000321306"/>
    </source>
</evidence>
<dbReference type="Gene3D" id="3.40.630.30">
    <property type="match status" value="1"/>
</dbReference>
<accession>A0A511N1Z9</accession>
<dbReference type="SUPFAM" id="SSF55729">
    <property type="entry name" value="Acyl-CoA N-acyltransferases (Nat)"/>
    <property type="match status" value="1"/>
</dbReference>
<name>A0A511N1Z9_DEIC1</name>
<comment type="caution">
    <text evidence="4">The sequence shown here is derived from an EMBL/GenBank/DDBJ whole genome shotgun (WGS) entry which is preliminary data.</text>
</comment>
<dbReference type="InterPro" id="IPR050680">
    <property type="entry name" value="YpeA/RimI_acetyltransf"/>
</dbReference>
<proteinExistence type="predicted"/>
<feature type="domain" description="N-acetyltransferase" evidence="3">
    <location>
        <begin position="147"/>
        <end position="284"/>
    </location>
</feature>